<dbReference type="Proteomes" id="UP001318040">
    <property type="component" value="Chromosome 6"/>
</dbReference>
<dbReference type="RefSeq" id="XP_032803464.1">
    <property type="nucleotide sequence ID" value="XM_032947573.1"/>
</dbReference>
<evidence type="ECO:0000256" key="1">
    <source>
        <dbReference type="SAM" id="Phobius"/>
    </source>
</evidence>
<feature type="transmembrane region" description="Helical" evidence="1">
    <location>
        <begin position="21"/>
        <end position="43"/>
    </location>
</feature>
<keyword evidence="1" id="KW-0472">Membrane</keyword>
<evidence type="ECO:0000313" key="3">
    <source>
        <dbReference type="RefSeq" id="XP_032803464.1"/>
    </source>
</evidence>
<keyword evidence="1" id="KW-0812">Transmembrane</keyword>
<proteinExistence type="predicted"/>
<evidence type="ECO:0000313" key="2">
    <source>
        <dbReference type="Proteomes" id="UP001318040"/>
    </source>
</evidence>
<dbReference type="AlphaFoldDB" id="A0AAJ7WMP7"/>
<sequence length="252" mass="28452">MADFDSLLQGIGEFGPFQHRVFAMLCLPCTLFAFQYLNIVFLGQVPEHRCRLPTETRRTSSRCGASLEAAHRNRSRASGSLEDQWNLQCMRVNTTTWSDSNAPCGLAPWGQGDEVPNVSFSGRLIACDHGWEFDTEKTGLTLVSEVGIEALSAQRRTVFDGCLFLMQLCSVRIRQYSGVLLCYLCGNATIWHSWMSTVRTLFHRIGPGLPWRAKRGKIYTDFIVDMKDGQSFANNLTLAHRNIAIHHYIRLS</sequence>
<name>A0AAJ7WMP7_PETMA</name>
<accession>A0AAJ7WMP7</accession>
<protein>
    <submittedName>
        <fullName evidence="3">Solute carrier family 22 member 1-like</fullName>
    </submittedName>
</protein>
<keyword evidence="2" id="KW-1185">Reference proteome</keyword>
<gene>
    <name evidence="3" type="primary">LOC116939344</name>
</gene>
<dbReference type="KEGG" id="pmrn:116939344"/>
<organism evidence="2 3">
    <name type="scientific">Petromyzon marinus</name>
    <name type="common">Sea lamprey</name>
    <dbReference type="NCBI Taxonomy" id="7757"/>
    <lineage>
        <taxon>Eukaryota</taxon>
        <taxon>Metazoa</taxon>
        <taxon>Chordata</taxon>
        <taxon>Craniata</taxon>
        <taxon>Vertebrata</taxon>
        <taxon>Cyclostomata</taxon>
        <taxon>Hyperoartia</taxon>
        <taxon>Petromyzontiformes</taxon>
        <taxon>Petromyzontidae</taxon>
        <taxon>Petromyzon</taxon>
    </lineage>
</organism>
<keyword evidence="1" id="KW-1133">Transmembrane helix</keyword>
<reference evidence="3" key="1">
    <citation type="submission" date="2025-08" db="UniProtKB">
        <authorList>
            <consortium name="RefSeq"/>
        </authorList>
    </citation>
    <scope>IDENTIFICATION</scope>
    <source>
        <tissue evidence="3">Sperm</tissue>
    </source>
</reference>